<protein>
    <recommendedName>
        <fullName evidence="2">PB1 domain-containing protein</fullName>
    </recommendedName>
</protein>
<feature type="region of interest" description="Disordered" evidence="1">
    <location>
        <begin position="1"/>
        <end position="21"/>
    </location>
</feature>
<dbReference type="InterPro" id="IPR053198">
    <property type="entry name" value="Gynoecium_Dev_Regulator"/>
</dbReference>
<reference evidence="3" key="1">
    <citation type="submission" date="2020-03" db="EMBL/GenBank/DDBJ databases">
        <title>A high-quality chromosome-level genome assembly of a woody plant with both climbing and erect habits, Rhamnella rubrinervis.</title>
        <authorList>
            <person name="Lu Z."/>
            <person name="Yang Y."/>
            <person name="Zhu X."/>
            <person name="Sun Y."/>
        </authorList>
    </citation>
    <scope>NUCLEOTIDE SEQUENCE</scope>
    <source>
        <strain evidence="3">BYM</strain>
        <tissue evidence="3">Leaf</tissue>
    </source>
</reference>
<dbReference type="SMART" id="SM00666">
    <property type="entry name" value="PB1"/>
    <property type="match status" value="1"/>
</dbReference>
<evidence type="ECO:0000313" key="4">
    <source>
        <dbReference type="Proteomes" id="UP000796880"/>
    </source>
</evidence>
<proteinExistence type="predicted"/>
<feature type="domain" description="PB1" evidence="2">
    <location>
        <begin position="40"/>
        <end position="125"/>
    </location>
</feature>
<evidence type="ECO:0000256" key="1">
    <source>
        <dbReference type="SAM" id="MobiDB-lite"/>
    </source>
</evidence>
<evidence type="ECO:0000259" key="2">
    <source>
        <dbReference type="SMART" id="SM00666"/>
    </source>
</evidence>
<feature type="compositionally biased region" description="Polar residues" evidence="1">
    <location>
        <begin position="1"/>
        <end position="16"/>
    </location>
</feature>
<evidence type="ECO:0000313" key="3">
    <source>
        <dbReference type="EMBL" id="KAF3436959.1"/>
    </source>
</evidence>
<dbReference type="PANTHER" id="PTHR31066">
    <property type="entry name" value="OS05G0427100 PROTEIN-RELATED"/>
    <property type="match status" value="1"/>
</dbReference>
<name>A0A8K0GSP1_9ROSA</name>
<keyword evidence="4" id="KW-1185">Reference proteome</keyword>
<comment type="caution">
    <text evidence="3">The sequence shown here is derived from an EMBL/GenBank/DDBJ whole genome shotgun (WGS) entry which is preliminary data.</text>
</comment>
<dbReference type="Pfam" id="PF00564">
    <property type="entry name" value="PB1"/>
    <property type="match status" value="1"/>
</dbReference>
<dbReference type="AlphaFoldDB" id="A0A8K0GSP1"/>
<organism evidence="3 4">
    <name type="scientific">Rhamnella rubrinervis</name>
    <dbReference type="NCBI Taxonomy" id="2594499"/>
    <lineage>
        <taxon>Eukaryota</taxon>
        <taxon>Viridiplantae</taxon>
        <taxon>Streptophyta</taxon>
        <taxon>Embryophyta</taxon>
        <taxon>Tracheophyta</taxon>
        <taxon>Spermatophyta</taxon>
        <taxon>Magnoliopsida</taxon>
        <taxon>eudicotyledons</taxon>
        <taxon>Gunneridae</taxon>
        <taxon>Pentapetalae</taxon>
        <taxon>rosids</taxon>
        <taxon>fabids</taxon>
        <taxon>Rosales</taxon>
        <taxon>Rhamnaceae</taxon>
        <taxon>rhamnoid group</taxon>
        <taxon>Rhamneae</taxon>
        <taxon>Rhamnella</taxon>
    </lineage>
</organism>
<dbReference type="InterPro" id="IPR000270">
    <property type="entry name" value="PB1_dom"/>
</dbReference>
<dbReference type="EMBL" id="VOIH02000009">
    <property type="protein sequence ID" value="KAF3436959.1"/>
    <property type="molecule type" value="Genomic_DNA"/>
</dbReference>
<dbReference type="PANTHER" id="PTHR31066:SF97">
    <property type="entry name" value="OS03G0401100 PROTEIN"/>
    <property type="match status" value="1"/>
</dbReference>
<accession>A0A8K0GSP1</accession>
<sequence length="132" mass="15177">MEDSGTSGNNQGMDSSRASDRSKTKIKVLCFSEGHPVFSSRDGSLQYDGGNSYLVHFRNDISYADFCKKMSSLFRMNIRRVRYYLPGHGLVNMSTDEDVENMIEEYGELNSKQGPQIFKIFLDLIDYDDPWY</sequence>
<dbReference type="SUPFAM" id="SSF54277">
    <property type="entry name" value="CAD &amp; PB1 domains"/>
    <property type="match status" value="1"/>
</dbReference>
<dbReference type="Proteomes" id="UP000796880">
    <property type="component" value="Unassembled WGS sequence"/>
</dbReference>
<gene>
    <name evidence="3" type="ORF">FNV43_RR19712</name>
</gene>